<protein>
    <submittedName>
        <fullName evidence="1">Uncharacterized protein</fullName>
    </submittedName>
</protein>
<sequence length="77" mass="8646">MPVRTGAWLCCRGRSGGIVQMRWEQRRLWLETPDPEASASLGRHVTIPEAERMIRALATEDRVAVPELGGLTTDSWN</sequence>
<proteinExistence type="predicted"/>
<keyword evidence="2" id="KW-1185">Reference proteome</keyword>
<dbReference type="RefSeq" id="WP_196205074.1">
    <property type="nucleotide sequence ID" value="NZ_JADPUN010000278.1"/>
</dbReference>
<reference evidence="1 2" key="1">
    <citation type="submission" date="2020-11" db="EMBL/GenBank/DDBJ databases">
        <title>A novel isolate from a Black sea contaminated sediment with potential to produce alkanes: Plantactinospora alkalitolerans sp. nov.</title>
        <authorList>
            <person name="Carro L."/>
            <person name="Veyisoglu A."/>
            <person name="Guven K."/>
            <person name="Schumann P."/>
            <person name="Klenk H.-P."/>
            <person name="Sahin N."/>
        </authorList>
    </citation>
    <scope>NUCLEOTIDE SEQUENCE [LARGE SCALE GENOMIC DNA]</scope>
    <source>
        <strain evidence="1 2">S1510</strain>
    </source>
</reference>
<comment type="caution">
    <text evidence="1">The sequence shown here is derived from an EMBL/GenBank/DDBJ whole genome shotgun (WGS) entry which is preliminary data.</text>
</comment>
<dbReference type="Proteomes" id="UP000638560">
    <property type="component" value="Unassembled WGS sequence"/>
</dbReference>
<gene>
    <name evidence="1" type="ORF">I0C86_32210</name>
</gene>
<dbReference type="EMBL" id="JADPUN010000278">
    <property type="protein sequence ID" value="MBF9133567.1"/>
    <property type="molecule type" value="Genomic_DNA"/>
</dbReference>
<organism evidence="1 2">
    <name type="scientific">Plantactinospora alkalitolerans</name>
    <dbReference type="NCBI Taxonomy" id="2789879"/>
    <lineage>
        <taxon>Bacteria</taxon>
        <taxon>Bacillati</taxon>
        <taxon>Actinomycetota</taxon>
        <taxon>Actinomycetes</taxon>
        <taxon>Micromonosporales</taxon>
        <taxon>Micromonosporaceae</taxon>
        <taxon>Plantactinospora</taxon>
    </lineage>
</organism>
<accession>A0ABS0H533</accession>
<name>A0ABS0H533_9ACTN</name>
<evidence type="ECO:0000313" key="2">
    <source>
        <dbReference type="Proteomes" id="UP000638560"/>
    </source>
</evidence>
<evidence type="ECO:0000313" key="1">
    <source>
        <dbReference type="EMBL" id="MBF9133567.1"/>
    </source>
</evidence>